<feature type="compositionally biased region" description="Basic and acidic residues" evidence="1">
    <location>
        <begin position="1"/>
        <end position="16"/>
    </location>
</feature>
<evidence type="ECO:0000256" key="1">
    <source>
        <dbReference type="SAM" id="MobiDB-lite"/>
    </source>
</evidence>
<dbReference type="EMBL" id="MU863895">
    <property type="protein sequence ID" value="KAK4202660.1"/>
    <property type="molecule type" value="Genomic_DNA"/>
</dbReference>
<keyword evidence="3" id="KW-1185">Reference proteome</keyword>
<feature type="compositionally biased region" description="Low complexity" evidence="1">
    <location>
        <begin position="317"/>
        <end position="332"/>
    </location>
</feature>
<dbReference type="Proteomes" id="UP001303160">
    <property type="component" value="Unassembled WGS sequence"/>
</dbReference>
<proteinExistence type="predicted"/>
<gene>
    <name evidence="2" type="ORF">QBC40DRAFT_275893</name>
</gene>
<name>A0AAN7AZ88_9PEZI</name>
<feature type="region of interest" description="Disordered" evidence="1">
    <location>
        <begin position="286"/>
        <end position="376"/>
    </location>
</feature>
<evidence type="ECO:0000313" key="3">
    <source>
        <dbReference type="Proteomes" id="UP001303160"/>
    </source>
</evidence>
<protein>
    <submittedName>
        <fullName evidence="2">Uncharacterized protein</fullName>
    </submittedName>
</protein>
<feature type="compositionally biased region" description="Pro residues" evidence="1">
    <location>
        <begin position="147"/>
        <end position="166"/>
    </location>
</feature>
<accession>A0AAN7AZ88</accession>
<comment type="caution">
    <text evidence="2">The sequence shown here is derived from an EMBL/GenBank/DDBJ whole genome shotgun (WGS) entry which is preliminary data.</text>
</comment>
<feature type="compositionally biased region" description="Low complexity" evidence="1">
    <location>
        <begin position="249"/>
        <end position="274"/>
    </location>
</feature>
<feature type="compositionally biased region" description="Pro residues" evidence="1">
    <location>
        <begin position="216"/>
        <end position="225"/>
    </location>
</feature>
<reference evidence="2" key="2">
    <citation type="submission" date="2023-05" db="EMBL/GenBank/DDBJ databases">
        <authorList>
            <consortium name="Lawrence Berkeley National Laboratory"/>
            <person name="Steindorff A."/>
            <person name="Hensen N."/>
            <person name="Bonometti L."/>
            <person name="Westerberg I."/>
            <person name="Brannstrom I.O."/>
            <person name="Guillou S."/>
            <person name="Cros-Aarteil S."/>
            <person name="Calhoun S."/>
            <person name="Haridas S."/>
            <person name="Kuo A."/>
            <person name="Mondo S."/>
            <person name="Pangilinan J."/>
            <person name="Riley R."/>
            <person name="Labutti K."/>
            <person name="Andreopoulos B."/>
            <person name="Lipzen A."/>
            <person name="Chen C."/>
            <person name="Yanf M."/>
            <person name="Daum C."/>
            <person name="Ng V."/>
            <person name="Clum A."/>
            <person name="Ohm R."/>
            <person name="Martin F."/>
            <person name="Silar P."/>
            <person name="Natvig D."/>
            <person name="Lalanne C."/>
            <person name="Gautier V."/>
            <person name="Ament-Velasquez S.L."/>
            <person name="Kruys A."/>
            <person name="Hutchinson M.I."/>
            <person name="Powell A.J."/>
            <person name="Barry K."/>
            <person name="Miller A.N."/>
            <person name="Grigoriev I.V."/>
            <person name="Debuchy R."/>
            <person name="Gladieux P."/>
            <person name="Thoren M.H."/>
            <person name="Johannesson H."/>
        </authorList>
    </citation>
    <scope>NUCLEOTIDE SEQUENCE</scope>
    <source>
        <strain evidence="2">CBS 315.58</strain>
    </source>
</reference>
<sequence>MPDYKDILKKGWHPEKSGTSIKGSVKSLVGRGGDDKNKYEHHTARPLSSLKDPASFAPPPKRTNTGSLSNISPTLPQQQQQQGVADQPPKPPKPWSLNTTGLSTASLPPPPARRDVPSRPSSISSADGVRAAPPPVPPARSSSQNPLPRPPPALPPRLPPRSPPVPGGNALASLVQQVSSASLDAPAPPPPNQSSINRLSAAGISVPGLGIGSPSTQPPPQPPRTSSPAARQPPQLPSGLSSHLAKAATTSFSQHQSQSQQNGTTATGTESSSGYASLAKAGFNRYQSATPSQKAAVHSAAKEGYTRYQSATPEQKAAVQGAASSVFSAAVAAKKKKPPPPPPPPAKRKPQFLSSSRVTQDDDGPPPVPVGTRPVF</sequence>
<reference evidence="2" key="1">
    <citation type="journal article" date="2023" name="Mol. Phylogenet. Evol.">
        <title>Genome-scale phylogeny and comparative genomics of the fungal order Sordariales.</title>
        <authorList>
            <person name="Hensen N."/>
            <person name="Bonometti L."/>
            <person name="Westerberg I."/>
            <person name="Brannstrom I.O."/>
            <person name="Guillou S."/>
            <person name="Cros-Aarteil S."/>
            <person name="Calhoun S."/>
            <person name="Haridas S."/>
            <person name="Kuo A."/>
            <person name="Mondo S."/>
            <person name="Pangilinan J."/>
            <person name="Riley R."/>
            <person name="LaButti K."/>
            <person name="Andreopoulos B."/>
            <person name="Lipzen A."/>
            <person name="Chen C."/>
            <person name="Yan M."/>
            <person name="Daum C."/>
            <person name="Ng V."/>
            <person name="Clum A."/>
            <person name="Steindorff A."/>
            <person name="Ohm R.A."/>
            <person name="Martin F."/>
            <person name="Silar P."/>
            <person name="Natvig D.O."/>
            <person name="Lalanne C."/>
            <person name="Gautier V."/>
            <person name="Ament-Velasquez S.L."/>
            <person name="Kruys A."/>
            <person name="Hutchinson M.I."/>
            <person name="Powell A.J."/>
            <person name="Barry K."/>
            <person name="Miller A.N."/>
            <person name="Grigoriev I.V."/>
            <person name="Debuchy R."/>
            <person name="Gladieux P."/>
            <person name="Hiltunen Thoren M."/>
            <person name="Johannesson H."/>
        </authorList>
    </citation>
    <scope>NUCLEOTIDE SEQUENCE</scope>
    <source>
        <strain evidence="2">CBS 315.58</strain>
    </source>
</reference>
<dbReference type="AlphaFoldDB" id="A0AAN7AZ88"/>
<feature type="region of interest" description="Disordered" evidence="1">
    <location>
        <begin position="1"/>
        <end position="274"/>
    </location>
</feature>
<evidence type="ECO:0000313" key="2">
    <source>
        <dbReference type="EMBL" id="KAK4202660.1"/>
    </source>
</evidence>
<feature type="compositionally biased region" description="Polar residues" evidence="1">
    <location>
        <begin position="96"/>
        <end position="106"/>
    </location>
</feature>
<feature type="compositionally biased region" description="Polar residues" evidence="1">
    <location>
        <begin position="62"/>
        <end position="76"/>
    </location>
</feature>
<organism evidence="2 3">
    <name type="scientific">Triangularia verruculosa</name>
    <dbReference type="NCBI Taxonomy" id="2587418"/>
    <lineage>
        <taxon>Eukaryota</taxon>
        <taxon>Fungi</taxon>
        <taxon>Dikarya</taxon>
        <taxon>Ascomycota</taxon>
        <taxon>Pezizomycotina</taxon>
        <taxon>Sordariomycetes</taxon>
        <taxon>Sordariomycetidae</taxon>
        <taxon>Sordariales</taxon>
        <taxon>Podosporaceae</taxon>
        <taxon>Triangularia</taxon>
    </lineage>
</organism>
<feature type="compositionally biased region" description="Basic and acidic residues" evidence="1">
    <location>
        <begin position="32"/>
        <end position="43"/>
    </location>
</feature>